<organism evidence="2 3">
    <name type="scientific">Bradyrhizobium ontarionense</name>
    <dbReference type="NCBI Taxonomy" id="2898149"/>
    <lineage>
        <taxon>Bacteria</taxon>
        <taxon>Pseudomonadati</taxon>
        <taxon>Pseudomonadota</taxon>
        <taxon>Alphaproteobacteria</taxon>
        <taxon>Hyphomicrobiales</taxon>
        <taxon>Nitrobacteraceae</taxon>
        <taxon>Bradyrhizobium</taxon>
    </lineage>
</organism>
<feature type="transmembrane region" description="Helical" evidence="1">
    <location>
        <begin position="46"/>
        <end position="64"/>
    </location>
</feature>
<evidence type="ECO:0000313" key="3">
    <source>
        <dbReference type="Proteomes" id="UP001431010"/>
    </source>
</evidence>
<feature type="transmembrane region" description="Helical" evidence="1">
    <location>
        <begin position="20"/>
        <end position="39"/>
    </location>
</feature>
<dbReference type="EMBL" id="CP088156">
    <property type="protein sequence ID" value="UFZ04825.1"/>
    <property type="molecule type" value="Genomic_DNA"/>
</dbReference>
<sequence length="98" mass="10277">MSSSATSSPRIAQLSAWQVFRAPLLIGLVAAAGLAFGLFGDGVWDGLCWLGLSVPILLSLIYSVRWNPGLKAPPRGALAETRDSLRLGVSGSRKQASP</sequence>
<proteinExistence type="predicted"/>
<gene>
    <name evidence="2" type="ORF">LQG66_00410</name>
</gene>
<keyword evidence="1" id="KW-0812">Transmembrane</keyword>
<name>A0ABY3RBS4_9BRAD</name>
<protein>
    <recommendedName>
        <fullName evidence="4">DUF58 domain-containing protein</fullName>
    </recommendedName>
</protein>
<dbReference type="RefSeq" id="WP_231322160.1">
    <property type="nucleotide sequence ID" value="NZ_CP088156.1"/>
</dbReference>
<accession>A0ABY3RBS4</accession>
<evidence type="ECO:0008006" key="4">
    <source>
        <dbReference type="Google" id="ProtNLM"/>
    </source>
</evidence>
<keyword evidence="3" id="KW-1185">Reference proteome</keyword>
<dbReference type="Proteomes" id="UP001431010">
    <property type="component" value="Chromosome"/>
</dbReference>
<keyword evidence="1" id="KW-1133">Transmembrane helix</keyword>
<evidence type="ECO:0000313" key="2">
    <source>
        <dbReference type="EMBL" id="UFZ04825.1"/>
    </source>
</evidence>
<keyword evidence="1" id="KW-0472">Membrane</keyword>
<evidence type="ECO:0000256" key="1">
    <source>
        <dbReference type="SAM" id="Phobius"/>
    </source>
</evidence>
<reference evidence="2" key="1">
    <citation type="journal article" date="2024" name="Antonie Van Leeuwenhoek">
        <title>Bradyrhizobium ontarionense sp. nov., a novel bacterial symbiont isolated from Aeschynomene indica (Indian jointvetch), harbours photosynthesis, nitrogen fixation and nitrous oxide (N2O) reductase genes.</title>
        <authorList>
            <person name="Bromfield E.S.P."/>
            <person name="Cloutier S."/>
        </authorList>
    </citation>
    <scope>NUCLEOTIDE SEQUENCE</scope>
    <source>
        <strain evidence="2">A19</strain>
    </source>
</reference>